<dbReference type="SUPFAM" id="SSF88697">
    <property type="entry name" value="PUA domain-like"/>
    <property type="match status" value="1"/>
</dbReference>
<dbReference type="GO" id="GO:0005737">
    <property type="term" value="C:cytoplasm"/>
    <property type="evidence" value="ECO:0007669"/>
    <property type="project" value="UniProtKB-SubCell"/>
</dbReference>
<dbReference type="KEGG" id="tpol:Mal48_45740"/>
<accession>A0A517QUJ8</accession>
<keyword evidence="14" id="KW-1185">Reference proteome</keyword>
<comment type="similarity">
    <text evidence="2 10">Belongs to the RNA methyltransferase RsmE family.</text>
</comment>
<keyword evidence="3 10" id="KW-0963">Cytoplasm</keyword>
<dbReference type="OrthoDB" id="9815641at2"/>
<evidence type="ECO:0000259" key="12">
    <source>
        <dbReference type="Pfam" id="PF20260"/>
    </source>
</evidence>
<evidence type="ECO:0000256" key="1">
    <source>
        <dbReference type="ARBA" id="ARBA00004496"/>
    </source>
</evidence>
<dbReference type="NCBIfam" id="TIGR00046">
    <property type="entry name" value="RsmE family RNA methyltransferase"/>
    <property type="match status" value="1"/>
</dbReference>
<feature type="domain" description="Ribosomal RNA small subunit methyltransferase E PUA-like" evidence="12">
    <location>
        <begin position="22"/>
        <end position="68"/>
    </location>
</feature>
<keyword evidence="4 10" id="KW-0698">rRNA processing</keyword>
<comment type="function">
    <text evidence="8 10">Specifically methylates the N3 position of the uracil ring of uridine 1498 (m3U1498) in 16S rRNA. Acts on the fully assembled 30S ribosomal subunit.</text>
</comment>
<evidence type="ECO:0000313" key="14">
    <source>
        <dbReference type="Proteomes" id="UP000315724"/>
    </source>
</evidence>
<keyword evidence="6 10" id="KW-0808">Transferase</keyword>
<proteinExistence type="inferred from homology"/>
<keyword evidence="5 10" id="KW-0489">Methyltransferase</keyword>
<dbReference type="Gene3D" id="3.40.1280.10">
    <property type="match status" value="1"/>
</dbReference>
<dbReference type="CDD" id="cd18084">
    <property type="entry name" value="RsmE-like"/>
    <property type="match status" value="1"/>
</dbReference>
<dbReference type="PIRSF" id="PIRSF015601">
    <property type="entry name" value="MTase_slr0722"/>
    <property type="match status" value="1"/>
</dbReference>
<dbReference type="InterPro" id="IPR046886">
    <property type="entry name" value="RsmE_MTase_dom"/>
</dbReference>
<dbReference type="InterPro" id="IPR006700">
    <property type="entry name" value="RsmE"/>
</dbReference>
<dbReference type="AlphaFoldDB" id="A0A517QUJ8"/>
<evidence type="ECO:0000256" key="10">
    <source>
        <dbReference type="PIRNR" id="PIRNR015601"/>
    </source>
</evidence>
<dbReference type="PANTHER" id="PTHR30027">
    <property type="entry name" value="RIBOSOMAL RNA SMALL SUBUNIT METHYLTRANSFERASE E"/>
    <property type="match status" value="1"/>
</dbReference>
<dbReference type="EC" id="2.1.1.193" evidence="10"/>
<dbReference type="EMBL" id="CP036267">
    <property type="protein sequence ID" value="QDT35298.1"/>
    <property type="molecule type" value="Genomic_DNA"/>
</dbReference>
<organism evidence="13 14">
    <name type="scientific">Thalassoglobus polymorphus</name>
    <dbReference type="NCBI Taxonomy" id="2527994"/>
    <lineage>
        <taxon>Bacteria</taxon>
        <taxon>Pseudomonadati</taxon>
        <taxon>Planctomycetota</taxon>
        <taxon>Planctomycetia</taxon>
        <taxon>Planctomycetales</taxon>
        <taxon>Planctomycetaceae</taxon>
        <taxon>Thalassoglobus</taxon>
    </lineage>
</organism>
<dbReference type="PANTHER" id="PTHR30027:SF3">
    <property type="entry name" value="16S RRNA (URACIL(1498)-N(3))-METHYLTRANSFERASE"/>
    <property type="match status" value="1"/>
</dbReference>
<evidence type="ECO:0000256" key="7">
    <source>
        <dbReference type="ARBA" id="ARBA00022691"/>
    </source>
</evidence>
<dbReference type="InterPro" id="IPR046887">
    <property type="entry name" value="RsmE_PUA-like"/>
</dbReference>
<dbReference type="InterPro" id="IPR029026">
    <property type="entry name" value="tRNA_m1G_MTases_N"/>
</dbReference>
<protein>
    <recommendedName>
        <fullName evidence="10">Ribosomal RNA small subunit methyltransferase E</fullName>
        <ecNumber evidence="10">2.1.1.193</ecNumber>
    </recommendedName>
</protein>
<evidence type="ECO:0000259" key="11">
    <source>
        <dbReference type="Pfam" id="PF04452"/>
    </source>
</evidence>
<dbReference type="InterPro" id="IPR029028">
    <property type="entry name" value="Alpha/beta_knot_MTases"/>
</dbReference>
<evidence type="ECO:0000256" key="8">
    <source>
        <dbReference type="ARBA" id="ARBA00025699"/>
    </source>
</evidence>
<evidence type="ECO:0000256" key="2">
    <source>
        <dbReference type="ARBA" id="ARBA00005528"/>
    </source>
</evidence>
<evidence type="ECO:0000256" key="4">
    <source>
        <dbReference type="ARBA" id="ARBA00022552"/>
    </source>
</evidence>
<sequence>MADRFYFDGDWRDVAAKGVVNLTGSEAHHLSKVLRKKVDDLVELFDGRGQQATAKLIRVGKRDADLELLNAPQPCVKKLPRVTLAVAPPKGDRFRWLIEKATEIGVAHFIPLRTERSVVLPGGTKLEKLHQTMIAACKQSGRDQFMEIAAPIDLQHLPESLSGNDQLYYGDVPREDIVTSLNDKNSDENGVVVVIGPEGGLTEAEIDQLREWGGQPLSVSPHVLRIETAAIAVASLLVSSFLLRSD</sequence>
<name>A0A517QUJ8_9PLAN</name>
<comment type="subcellular location">
    <subcellularLocation>
        <location evidence="1 10">Cytoplasm</location>
    </subcellularLocation>
</comment>
<dbReference type="Proteomes" id="UP000315724">
    <property type="component" value="Chromosome"/>
</dbReference>
<evidence type="ECO:0000256" key="9">
    <source>
        <dbReference type="ARBA" id="ARBA00047944"/>
    </source>
</evidence>
<dbReference type="InterPro" id="IPR015947">
    <property type="entry name" value="PUA-like_sf"/>
</dbReference>
<dbReference type="Pfam" id="PF20260">
    <property type="entry name" value="PUA_4"/>
    <property type="match status" value="1"/>
</dbReference>
<reference evidence="13 14" key="1">
    <citation type="submission" date="2019-02" db="EMBL/GenBank/DDBJ databases">
        <title>Deep-cultivation of Planctomycetes and their phenomic and genomic characterization uncovers novel biology.</title>
        <authorList>
            <person name="Wiegand S."/>
            <person name="Jogler M."/>
            <person name="Boedeker C."/>
            <person name="Pinto D."/>
            <person name="Vollmers J."/>
            <person name="Rivas-Marin E."/>
            <person name="Kohn T."/>
            <person name="Peeters S.H."/>
            <person name="Heuer A."/>
            <person name="Rast P."/>
            <person name="Oberbeckmann S."/>
            <person name="Bunk B."/>
            <person name="Jeske O."/>
            <person name="Meyerdierks A."/>
            <person name="Storesund J.E."/>
            <person name="Kallscheuer N."/>
            <person name="Luecker S."/>
            <person name="Lage O.M."/>
            <person name="Pohl T."/>
            <person name="Merkel B.J."/>
            <person name="Hornburger P."/>
            <person name="Mueller R.-W."/>
            <person name="Bruemmer F."/>
            <person name="Labrenz M."/>
            <person name="Spormann A.M."/>
            <person name="Op den Camp H."/>
            <person name="Overmann J."/>
            <person name="Amann R."/>
            <person name="Jetten M.S.M."/>
            <person name="Mascher T."/>
            <person name="Medema M.H."/>
            <person name="Devos D.P."/>
            <person name="Kaster A.-K."/>
            <person name="Ovreas L."/>
            <person name="Rohde M."/>
            <person name="Galperin M.Y."/>
            <person name="Jogler C."/>
        </authorList>
    </citation>
    <scope>NUCLEOTIDE SEQUENCE [LARGE SCALE GENOMIC DNA]</scope>
    <source>
        <strain evidence="13 14">Mal48</strain>
    </source>
</reference>
<dbReference type="Pfam" id="PF04452">
    <property type="entry name" value="Methyltrans_RNA"/>
    <property type="match status" value="1"/>
</dbReference>
<dbReference type="GO" id="GO:0070042">
    <property type="term" value="F:rRNA (uridine-N3-)-methyltransferase activity"/>
    <property type="evidence" value="ECO:0007669"/>
    <property type="project" value="TreeGrafter"/>
</dbReference>
<keyword evidence="7 10" id="KW-0949">S-adenosyl-L-methionine</keyword>
<evidence type="ECO:0000256" key="5">
    <source>
        <dbReference type="ARBA" id="ARBA00022603"/>
    </source>
</evidence>
<dbReference type="SUPFAM" id="SSF75217">
    <property type="entry name" value="alpha/beta knot"/>
    <property type="match status" value="1"/>
</dbReference>
<comment type="catalytic activity">
    <reaction evidence="9 10">
        <text>uridine(1498) in 16S rRNA + S-adenosyl-L-methionine = N(3)-methyluridine(1498) in 16S rRNA + S-adenosyl-L-homocysteine + H(+)</text>
        <dbReference type="Rhea" id="RHEA:42920"/>
        <dbReference type="Rhea" id="RHEA-COMP:10283"/>
        <dbReference type="Rhea" id="RHEA-COMP:10284"/>
        <dbReference type="ChEBI" id="CHEBI:15378"/>
        <dbReference type="ChEBI" id="CHEBI:57856"/>
        <dbReference type="ChEBI" id="CHEBI:59789"/>
        <dbReference type="ChEBI" id="CHEBI:65315"/>
        <dbReference type="ChEBI" id="CHEBI:74502"/>
        <dbReference type="EC" id="2.1.1.193"/>
    </reaction>
</comment>
<feature type="domain" description="Ribosomal RNA small subunit methyltransferase E methyltransferase" evidence="11">
    <location>
        <begin position="78"/>
        <end position="237"/>
    </location>
</feature>
<dbReference type="GO" id="GO:0070475">
    <property type="term" value="P:rRNA base methylation"/>
    <property type="evidence" value="ECO:0007669"/>
    <property type="project" value="TreeGrafter"/>
</dbReference>
<dbReference type="RefSeq" id="WP_145204640.1">
    <property type="nucleotide sequence ID" value="NZ_CP036267.1"/>
</dbReference>
<evidence type="ECO:0000256" key="3">
    <source>
        <dbReference type="ARBA" id="ARBA00022490"/>
    </source>
</evidence>
<evidence type="ECO:0000313" key="13">
    <source>
        <dbReference type="EMBL" id="QDT35298.1"/>
    </source>
</evidence>
<evidence type="ECO:0000256" key="6">
    <source>
        <dbReference type="ARBA" id="ARBA00022679"/>
    </source>
</evidence>
<gene>
    <name evidence="13" type="primary">rsmE</name>
    <name evidence="13" type="ORF">Mal48_45740</name>
</gene>